<dbReference type="Pfam" id="PF13637">
    <property type="entry name" value="Ank_4"/>
    <property type="match status" value="2"/>
</dbReference>
<dbReference type="InterPro" id="IPR002110">
    <property type="entry name" value="Ankyrin_rpt"/>
</dbReference>
<evidence type="ECO:0000256" key="3">
    <source>
        <dbReference type="PROSITE-ProRule" id="PRU00023"/>
    </source>
</evidence>
<evidence type="ECO:0000256" key="4">
    <source>
        <dbReference type="SAM" id="Phobius"/>
    </source>
</evidence>
<dbReference type="EMBL" id="SEYY01010787">
    <property type="protein sequence ID" value="KAB7501395.1"/>
    <property type="molecule type" value="Genomic_DNA"/>
</dbReference>
<dbReference type="OrthoDB" id="6366928at2759"/>
<dbReference type="InterPro" id="IPR036770">
    <property type="entry name" value="Ankyrin_rpt-contain_sf"/>
</dbReference>
<dbReference type="GO" id="GO:0055117">
    <property type="term" value="P:regulation of cardiac muscle contraction"/>
    <property type="evidence" value="ECO:0007669"/>
    <property type="project" value="TreeGrafter"/>
</dbReference>
<feature type="transmembrane region" description="Helical" evidence="4">
    <location>
        <begin position="712"/>
        <end position="733"/>
    </location>
</feature>
<feature type="non-terminal residue" evidence="5">
    <location>
        <position position="1"/>
    </location>
</feature>
<dbReference type="PROSITE" id="PS50297">
    <property type="entry name" value="ANK_REP_REGION"/>
    <property type="match status" value="7"/>
</dbReference>
<feature type="repeat" description="ANK" evidence="3">
    <location>
        <begin position="242"/>
        <end position="274"/>
    </location>
</feature>
<keyword evidence="6" id="KW-1185">Reference proteome</keyword>
<evidence type="ECO:0000256" key="2">
    <source>
        <dbReference type="ARBA" id="ARBA00023043"/>
    </source>
</evidence>
<feature type="repeat" description="ANK" evidence="3">
    <location>
        <begin position="445"/>
        <end position="469"/>
    </location>
</feature>
<organism evidence="5 6">
    <name type="scientific">Armadillidium nasatum</name>
    <dbReference type="NCBI Taxonomy" id="96803"/>
    <lineage>
        <taxon>Eukaryota</taxon>
        <taxon>Metazoa</taxon>
        <taxon>Ecdysozoa</taxon>
        <taxon>Arthropoda</taxon>
        <taxon>Crustacea</taxon>
        <taxon>Multicrustacea</taxon>
        <taxon>Malacostraca</taxon>
        <taxon>Eumalacostraca</taxon>
        <taxon>Peracarida</taxon>
        <taxon>Isopoda</taxon>
        <taxon>Oniscidea</taxon>
        <taxon>Crinocheta</taxon>
        <taxon>Armadillidiidae</taxon>
        <taxon>Armadillidium</taxon>
    </lineage>
</organism>
<dbReference type="AlphaFoldDB" id="A0A5N5T8K6"/>
<keyword evidence="2 3" id="KW-0040">ANK repeat</keyword>
<dbReference type="PANTHER" id="PTHR24178:SF9">
    <property type="entry name" value="ANK_REP_REGION DOMAIN-CONTAINING PROTEIN"/>
    <property type="match status" value="1"/>
</dbReference>
<reference evidence="5 6" key="1">
    <citation type="journal article" date="2019" name="PLoS Biol.">
        <title>Sex chromosomes control vertical transmission of feminizing Wolbachia symbionts in an isopod.</title>
        <authorList>
            <person name="Becking T."/>
            <person name="Chebbi M.A."/>
            <person name="Giraud I."/>
            <person name="Moumen B."/>
            <person name="Laverre T."/>
            <person name="Caubet Y."/>
            <person name="Peccoud J."/>
            <person name="Gilbert C."/>
            <person name="Cordaux R."/>
        </authorList>
    </citation>
    <scope>NUCLEOTIDE SEQUENCE [LARGE SCALE GENOMIC DNA]</scope>
    <source>
        <strain evidence="5">ANa2</strain>
        <tissue evidence="5">Whole body excluding digestive tract and cuticle</tissue>
    </source>
</reference>
<comment type="caution">
    <text evidence="5">The sequence shown here is derived from an EMBL/GenBank/DDBJ whole genome shotgun (WGS) entry which is preliminary data.</text>
</comment>
<name>A0A5N5T8K6_9CRUS</name>
<keyword evidence="4" id="KW-0812">Transmembrane</keyword>
<dbReference type="GO" id="GO:0005929">
    <property type="term" value="C:cilium"/>
    <property type="evidence" value="ECO:0007669"/>
    <property type="project" value="TreeGrafter"/>
</dbReference>
<dbReference type="PANTHER" id="PTHR24178">
    <property type="entry name" value="MOLTING PROTEIN MLT-4"/>
    <property type="match status" value="1"/>
</dbReference>
<keyword evidence="4" id="KW-1133">Transmembrane helix</keyword>
<dbReference type="PROSITE" id="PS50088">
    <property type="entry name" value="ANK_REPEAT"/>
    <property type="match status" value="8"/>
</dbReference>
<dbReference type="SUPFAM" id="SSF48403">
    <property type="entry name" value="Ankyrin repeat"/>
    <property type="match status" value="2"/>
</dbReference>
<dbReference type="SMART" id="SM00248">
    <property type="entry name" value="ANK"/>
    <property type="match status" value="16"/>
</dbReference>
<dbReference type="Pfam" id="PF00023">
    <property type="entry name" value="Ank"/>
    <property type="match status" value="1"/>
</dbReference>
<dbReference type="PRINTS" id="PR01415">
    <property type="entry name" value="ANKYRIN"/>
</dbReference>
<dbReference type="Pfam" id="PF12796">
    <property type="entry name" value="Ank_2"/>
    <property type="match status" value="3"/>
</dbReference>
<sequence length="735" mass="83040">KLLGDELIYSDDLMKAISKNDIPKCKELLAHSPVLPSWDKYFFHPLLLAAKKGRYEILEVLLDSGIEIDIQDKKGFNALHYSIQQRCVRCCNLLIDRNININLQDKFGNLPLHIAASEGILEIVARLLELNQKPNARNKKDQTPLHFACIKGHEDILSLLLEKGGRWDLKDINFWLPLHCSAFHGHCRCCDILVEASGNRFKEHINMKNKDKATPLILASKKGHSRCCQSLKEADINQRDNRGNTALHLAASVSFLKTVEVLIEMKPDVTIRNKDGNTVLHKAATQKDASCLKLLIEYCKVNPGLNNLNQTVIHMAALNNSEECLNFLLSIPEFKNEINAKDKNGKTALHLALNQNYSEVSEILVTAGIDYAVKDDKGNVPLHVAAGGGIFNICKILLSGERVQKVNDRNFMGTTPLHLVAMNGSVDCCKLLLTKGADLNAIDSNGFSPFHIAANEGNLEVLKLLIKKGGGFINQVVEISGESCLHLAARKGFYNCCVFILNNMKKDFIIKLNDKENSALDEAYNAEHEEIFHLILSKIPMPNVNEKFNMEQYYPFQYSLHSYMHEALANGRELIERAIVESSWWFCGFSSSFCDCGQCPNLVNLTKENKNLTEMVYQKCVEVNDSNIKYNFQIFEDFYYLPLKKPSPDSFLRRESPFSPETGKLLKDVVPFKKHNGHPLYVAAELEHMNLMQHPLSIAYLNHKWVSYMRTILLGSVFSEVLLVLFLSLYLSFVV</sequence>
<dbReference type="Proteomes" id="UP000326759">
    <property type="component" value="Unassembled WGS sequence"/>
</dbReference>
<keyword evidence="1" id="KW-0677">Repeat</keyword>
<keyword evidence="4" id="KW-0472">Membrane</keyword>
<evidence type="ECO:0000313" key="5">
    <source>
        <dbReference type="EMBL" id="KAB7501395.1"/>
    </source>
</evidence>
<protein>
    <submittedName>
        <fullName evidence="5">Ankyrin-1</fullName>
    </submittedName>
</protein>
<proteinExistence type="predicted"/>
<dbReference type="Gene3D" id="1.25.40.20">
    <property type="entry name" value="Ankyrin repeat-containing domain"/>
    <property type="match status" value="4"/>
</dbReference>
<feature type="repeat" description="ANK" evidence="3">
    <location>
        <begin position="74"/>
        <end position="106"/>
    </location>
</feature>
<evidence type="ECO:0000256" key="1">
    <source>
        <dbReference type="ARBA" id="ARBA00022737"/>
    </source>
</evidence>
<feature type="repeat" description="ANK" evidence="3">
    <location>
        <begin position="107"/>
        <end position="139"/>
    </location>
</feature>
<feature type="repeat" description="ANK" evidence="3">
    <location>
        <begin position="140"/>
        <end position="172"/>
    </location>
</feature>
<dbReference type="GO" id="GO:0030315">
    <property type="term" value="C:T-tubule"/>
    <property type="evidence" value="ECO:0007669"/>
    <property type="project" value="TreeGrafter"/>
</dbReference>
<feature type="repeat" description="ANK" evidence="3">
    <location>
        <begin position="412"/>
        <end position="444"/>
    </location>
</feature>
<dbReference type="GO" id="GO:1904108">
    <property type="term" value="P:protein localization to ciliary inversin compartment"/>
    <property type="evidence" value="ECO:0007669"/>
    <property type="project" value="TreeGrafter"/>
</dbReference>
<feature type="repeat" description="ANK" evidence="3">
    <location>
        <begin position="344"/>
        <end position="376"/>
    </location>
</feature>
<accession>A0A5N5T8K6</accession>
<dbReference type="GO" id="GO:0036371">
    <property type="term" value="P:protein localization to T-tubule"/>
    <property type="evidence" value="ECO:0007669"/>
    <property type="project" value="TreeGrafter"/>
</dbReference>
<feature type="repeat" description="ANK" evidence="3">
    <location>
        <begin position="45"/>
        <end position="73"/>
    </location>
</feature>
<evidence type="ECO:0000313" key="6">
    <source>
        <dbReference type="Proteomes" id="UP000326759"/>
    </source>
</evidence>
<gene>
    <name evidence="5" type="primary">ANK1_0</name>
    <name evidence="5" type="ORF">Anas_09896</name>
</gene>